<keyword evidence="7" id="KW-0539">Nucleus</keyword>
<dbReference type="GO" id="GO:0008270">
    <property type="term" value="F:zinc ion binding"/>
    <property type="evidence" value="ECO:0007669"/>
    <property type="project" value="UniProtKB-KW"/>
</dbReference>
<dbReference type="InterPro" id="IPR036322">
    <property type="entry name" value="WD40_repeat_dom_sf"/>
</dbReference>
<dbReference type="PROSITE" id="PS50082">
    <property type="entry name" value="WD_REPEATS_2"/>
    <property type="match status" value="4"/>
</dbReference>
<dbReference type="InterPro" id="IPR015943">
    <property type="entry name" value="WD40/YVTN_repeat-like_dom_sf"/>
</dbReference>
<feature type="repeat" description="WD" evidence="8">
    <location>
        <begin position="224"/>
        <end position="265"/>
    </location>
</feature>
<evidence type="ECO:0000259" key="9">
    <source>
        <dbReference type="PROSITE" id="PS51186"/>
    </source>
</evidence>
<protein>
    <recommendedName>
        <fullName evidence="9">N-acetyltransferase domain-containing protein</fullName>
    </recommendedName>
</protein>
<dbReference type="Gene3D" id="3.30.40.10">
    <property type="entry name" value="Zinc/RING finger domain, C3HC4 (zinc finger)"/>
    <property type="match status" value="1"/>
</dbReference>
<comment type="caution">
    <text evidence="10">The sequence shown here is derived from an EMBL/GenBank/DDBJ whole genome shotgun (WGS) entry which is preliminary data.</text>
</comment>
<proteinExistence type="predicted"/>
<evidence type="ECO:0000256" key="4">
    <source>
        <dbReference type="ARBA" id="ARBA00022737"/>
    </source>
</evidence>
<dbReference type="Gene3D" id="3.40.630.30">
    <property type="match status" value="1"/>
</dbReference>
<keyword evidence="4" id="KW-0677">Repeat</keyword>
<dbReference type="PROSITE" id="PS51186">
    <property type="entry name" value="GNAT"/>
    <property type="match status" value="1"/>
</dbReference>
<evidence type="ECO:0000256" key="3">
    <source>
        <dbReference type="ARBA" id="ARBA00022723"/>
    </source>
</evidence>
<evidence type="ECO:0000313" key="10">
    <source>
        <dbReference type="EMBL" id="KZN11947.1"/>
    </source>
</evidence>
<keyword evidence="5" id="KW-0863">Zinc-finger</keyword>
<dbReference type="STRING" id="79200.A0A166JA03"/>
<dbReference type="PROSITE" id="PS50294">
    <property type="entry name" value="WD_REPEATS_REGION"/>
    <property type="match status" value="3"/>
</dbReference>
<dbReference type="Pfam" id="PF23209">
    <property type="entry name" value="IDM1_C"/>
    <property type="match status" value="1"/>
</dbReference>
<dbReference type="CDD" id="cd04301">
    <property type="entry name" value="NAT_SF"/>
    <property type="match status" value="1"/>
</dbReference>
<evidence type="ECO:0000256" key="7">
    <source>
        <dbReference type="ARBA" id="ARBA00023242"/>
    </source>
</evidence>
<accession>A0A166JA03</accession>
<dbReference type="AlphaFoldDB" id="A0A166JA03"/>
<gene>
    <name evidence="10" type="ORF">DCAR_004603</name>
</gene>
<dbReference type="GO" id="GO:0003714">
    <property type="term" value="F:transcription corepressor activity"/>
    <property type="evidence" value="ECO:0007669"/>
    <property type="project" value="InterPro"/>
</dbReference>
<feature type="repeat" description="WD" evidence="8">
    <location>
        <begin position="179"/>
        <end position="220"/>
    </location>
</feature>
<dbReference type="PRINTS" id="PR00320">
    <property type="entry name" value="GPROTEINBRPT"/>
</dbReference>
<dbReference type="InterPro" id="IPR020472">
    <property type="entry name" value="WD40_PAC1"/>
</dbReference>
<feature type="repeat" description="WD" evidence="8">
    <location>
        <begin position="137"/>
        <end position="178"/>
    </location>
</feature>
<dbReference type="SUPFAM" id="SSF55729">
    <property type="entry name" value="Acyl-CoA N-acyltransferases (Nat)"/>
    <property type="match status" value="1"/>
</dbReference>
<comment type="subcellular location">
    <subcellularLocation>
        <location evidence="1">Nucleus</location>
    </subcellularLocation>
</comment>
<keyword evidence="2 8" id="KW-0853">WD repeat</keyword>
<dbReference type="Pfam" id="PF00400">
    <property type="entry name" value="WD40"/>
    <property type="match status" value="5"/>
</dbReference>
<dbReference type="GO" id="GO:0006357">
    <property type="term" value="P:regulation of transcription by RNA polymerase II"/>
    <property type="evidence" value="ECO:0007669"/>
    <property type="project" value="TreeGrafter"/>
</dbReference>
<evidence type="ECO:0000256" key="1">
    <source>
        <dbReference type="ARBA" id="ARBA00004123"/>
    </source>
</evidence>
<dbReference type="InterPro" id="IPR016181">
    <property type="entry name" value="Acyl_CoA_acyltransferase"/>
</dbReference>
<evidence type="ECO:0000256" key="5">
    <source>
        <dbReference type="ARBA" id="ARBA00022771"/>
    </source>
</evidence>
<dbReference type="Gramene" id="KZN11947">
    <property type="protein sequence ID" value="KZN11947"/>
    <property type="gene ID" value="DCAR_004603"/>
</dbReference>
<dbReference type="GO" id="GO:0016747">
    <property type="term" value="F:acyltransferase activity, transferring groups other than amino-acyl groups"/>
    <property type="evidence" value="ECO:0007669"/>
    <property type="project" value="InterPro"/>
</dbReference>
<feature type="domain" description="N-acetyltransferase" evidence="9">
    <location>
        <begin position="586"/>
        <end position="740"/>
    </location>
</feature>
<keyword evidence="6" id="KW-0862">Zinc</keyword>
<dbReference type="PANTHER" id="PTHR46309:SF5">
    <property type="entry name" value="GNAT FAMILY ACETYLTRANSFERASE"/>
    <property type="match status" value="1"/>
</dbReference>
<dbReference type="SUPFAM" id="SSF50978">
    <property type="entry name" value="WD40 repeat-like"/>
    <property type="match status" value="1"/>
</dbReference>
<keyword evidence="3" id="KW-0479">Metal-binding</keyword>
<dbReference type="InterPro" id="IPR032308">
    <property type="entry name" value="TDBD"/>
</dbReference>
<reference evidence="10" key="1">
    <citation type="journal article" date="2016" name="Nat. Genet.">
        <title>A high-quality carrot genome assembly provides new insights into carotenoid accumulation and asterid genome evolution.</title>
        <authorList>
            <person name="Iorizzo M."/>
            <person name="Ellison S."/>
            <person name="Senalik D."/>
            <person name="Zeng P."/>
            <person name="Satapoomin P."/>
            <person name="Huang J."/>
            <person name="Bowman M."/>
            <person name="Iovene M."/>
            <person name="Sanseverino W."/>
            <person name="Cavagnaro P."/>
            <person name="Yildiz M."/>
            <person name="Macko-Podgorni A."/>
            <person name="Moranska E."/>
            <person name="Grzebelus E."/>
            <person name="Grzebelus D."/>
            <person name="Ashrafi H."/>
            <person name="Zheng Z."/>
            <person name="Cheng S."/>
            <person name="Spooner D."/>
            <person name="Van Deynze A."/>
            <person name="Simon P."/>
        </authorList>
    </citation>
    <scope>NUCLEOTIDE SEQUENCE [LARGE SCALE GENOMIC DNA]</scope>
    <source>
        <tissue evidence="10">Leaf</tissue>
    </source>
</reference>
<dbReference type="Gene3D" id="2.130.10.10">
    <property type="entry name" value="YVTN repeat-like/Quinoprotein amine dehydrogenase"/>
    <property type="match status" value="2"/>
</dbReference>
<dbReference type="EMBL" id="LNRQ01000001">
    <property type="protein sequence ID" value="KZN11947.1"/>
    <property type="molecule type" value="Genomic_DNA"/>
</dbReference>
<dbReference type="Pfam" id="PF16135">
    <property type="entry name" value="TDBD"/>
    <property type="match status" value="1"/>
</dbReference>
<name>A0A166JA03_DAUCS</name>
<evidence type="ECO:0000256" key="6">
    <source>
        <dbReference type="ARBA" id="ARBA00022833"/>
    </source>
</evidence>
<dbReference type="InterPro" id="IPR042163">
    <property type="entry name" value="PHF12"/>
</dbReference>
<organism evidence="10">
    <name type="scientific">Daucus carota subsp. sativus</name>
    <name type="common">Carrot</name>
    <dbReference type="NCBI Taxonomy" id="79200"/>
    <lineage>
        <taxon>Eukaryota</taxon>
        <taxon>Viridiplantae</taxon>
        <taxon>Streptophyta</taxon>
        <taxon>Embryophyta</taxon>
        <taxon>Tracheophyta</taxon>
        <taxon>Spermatophyta</taxon>
        <taxon>Magnoliopsida</taxon>
        <taxon>eudicotyledons</taxon>
        <taxon>Gunneridae</taxon>
        <taxon>Pentapetalae</taxon>
        <taxon>asterids</taxon>
        <taxon>campanulids</taxon>
        <taxon>Apiales</taxon>
        <taxon>Apiaceae</taxon>
        <taxon>Apioideae</taxon>
        <taxon>Scandiceae</taxon>
        <taxon>Daucinae</taxon>
        <taxon>Daucus</taxon>
        <taxon>Daucus sect. Daucus</taxon>
    </lineage>
</organism>
<dbReference type="SUPFAM" id="SSF57903">
    <property type="entry name" value="FYVE/PHD zinc finger"/>
    <property type="match status" value="1"/>
</dbReference>
<sequence>MNTGEDHGEIFLDESDIIQEFTVDEEDLPDADEDAGSDEEVFDEADDSMHIFTGHTGEIYIVACSPMDPTLVATGGGDDKGFIWKIGQGDWAFEIQGHKDSVSSLAFSIDGQLLASGSLDGIIQVWETATNNLKCTLEGPGGSIEWVRWHPRGNLIMAGSEDSTVWLWNADKNAWLNTFSGHRSSVTCGEFTPDGKLICTGSDDATLRIWNPKDGKNIHVVEGYGYHTDGLTCMAISSDSTLALTGSKDHLVHIVNITTGKVVSSLNAHTDSIECVGFAARPKRSNHCTASSSSISCTSNGSGGGLVANEPPLEVSAVRVRRGRPPKRRHDEKDEKKTILSWIIDCGTVKENAEVSCVDAGHLTLKVGKITKAGIICDCCNQVLSAEKFQYHAAGVVDRPYERIIVPDTNRALICCMFIAWHLPSEIARHKDNLIEGFGNYTDTFDDACMICADGGELICCDNEKCHSTNHYRCMDMEDVPDTWFCPCCVCKFCGNPAREKECLSTCFQCEKKYHHECHQDKNPIHINMNSTFIRSDHTVTFCEQSCKEIYDKLKKMVGVSYKLDDSYTWTLIRRMDKGDNAAGPMDYYTRTECYSKLAIVLSLMKQSFEPITDRHTKIDVIQSIVYNCGSNYTRLNFTRFYTVVLEKDGEIISAASLRIHGTKLAEMPFIATNAIHRRKGMCRKLMSAIEAVLHSLNVGYLIIPSVRRKAKTWEEGYNFSRLTGEMKKHIMYYNTLTFHDSIRLQKAITPPDYVRVAREALANVRSQSVILPSAAREAGINAESGSVILALPATNAGTNAGSPSVILPSAAREAGTNGGIRSFIIPSATREAGTSSGSQSVIIPSAATTREAGTNAGRPVRLFGIDLI</sequence>
<dbReference type="CDD" id="cd00200">
    <property type="entry name" value="WD40"/>
    <property type="match status" value="1"/>
</dbReference>
<dbReference type="PANTHER" id="PTHR46309">
    <property type="entry name" value="PHD FINGER PROTEIN 12"/>
    <property type="match status" value="1"/>
</dbReference>
<dbReference type="InterPro" id="IPR056511">
    <property type="entry name" value="IDM1_C"/>
</dbReference>
<evidence type="ECO:0000256" key="8">
    <source>
        <dbReference type="PROSITE-ProRule" id="PRU00221"/>
    </source>
</evidence>
<feature type="repeat" description="WD" evidence="8">
    <location>
        <begin position="95"/>
        <end position="136"/>
    </location>
</feature>
<evidence type="ECO:0000256" key="2">
    <source>
        <dbReference type="ARBA" id="ARBA00022574"/>
    </source>
</evidence>
<dbReference type="InterPro" id="IPR013083">
    <property type="entry name" value="Znf_RING/FYVE/PHD"/>
</dbReference>
<dbReference type="InterPro" id="IPR000182">
    <property type="entry name" value="GNAT_dom"/>
</dbReference>
<dbReference type="SMART" id="SM00320">
    <property type="entry name" value="WD40"/>
    <property type="match status" value="6"/>
</dbReference>
<dbReference type="InterPro" id="IPR001680">
    <property type="entry name" value="WD40_rpt"/>
</dbReference>
<dbReference type="InterPro" id="IPR011011">
    <property type="entry name" value="Znf_FYVE_PHD"/>
</dbReference>
<dbReference type="GO" id="GO:0005634">
    <property type="term" value="C:nucleus"/>
    <property type="evidence" value="ECO:0007669"/>
    <property type="project" value="UniProtKB-SubCell"/>
</dbReference>